<organism evidence="6 7">
    <name type="scientific">Bacillus spizizenii</name>
    <name type="common">Bacillus subtilis subsp. spizizenii</name>
    <dbReference type="NCBI Taxonomy" id="96241"/>
    <lineage>
        <taxon>Bacteria</taxon>
        <taxon>Bacillati</taxon>
        <taxon>Bacillota</taxon>
        <taxon>Bacilli</taxon>
        <taxon>Bacillales</taxon>
        <taxon>Bacillaceae</taxon>
        <taxon>Bacillus</taxon>
    </lineage>
</organism>
<dbReference type="InterPro" id="IPR015421">
    <property type="entry name" value="PyrdxlP-dep_Trfase_major"/>
</dbReference>
<evidence type="ECO:0000313" key="7">
    <source>
        <dbReference type="Proteomes" id="UP001070352"/>
    </source>
</evidence>
<dbReference type="RefSeq" id="WP_044445726.1">
    <property type="nucleotide sequence ID" value="NZ_JACJGE010000002.1"/>
</dbReference>
<evidence type="ECO:0000256" key="4">
    <source>
        <dbReference type="RuleBase" id="RU000481"/>
    </source>
</evidence>
<dbReference type="NCBIfam" id="NF005977">
    <property type="entry name" value="PRK08068.1"/>
    <property type="match status" value="1"/>
</dbReference>
<evidence type="ECO:0000256" key="1">
    <source>
        <dbReference type="ARBA" id="ARBA00001933"/>
    </source>
</evidence>
<dbReference type="PANTHER" id="PTHR42832:SF3">
    <property type="entry name" value="L-GLUTAMINE--4-(METHYLSULFANYL)-2-OXOBUTANOATE AMINOTRANSFERASE"/>
    <property type="match status" value="1"/>
</dbReference>
<reference evidence="6" key="1">
    <citation type="submission" date="2022-02" db="EMBL/GenBank/DDBJ databases">
        <title>Crop Bioprotection Bacillus Genome Sequencing.</title>
        <authorList>
            <person name="Dunlap C."/>
        </authorList>
    </citation>
    <scope>NUCLEOTIDE SEQUENCE</scope>
    <source>
        <strain evidence="6">M18B4</strain>
    </source>
</reference>
<dbReference type="Gene3D" id="3.40.640.10">
    <property type="entry name" value="Type I PLP-dependent aspartate aminotransferase-like (Major domain)"/>
    <property type="match status" value="1"/>
</dbReference>
<keyword evidence="2 4" id="KW-0032">Aminotransferase</keyword>
<sequence length="399" mass="44607">MEITPSDVIKTLPKQEFSLVFQKVKELEKTGAHIINLGQGNPDLPTPPHIVEALREASLNPSFHGYGPFRGYPFLKEAIAAFYKREYGVSINPETEVALFGGGKAGLYVLTQCLLNPGDIALVPNPGYPEYLSGITMARAELHEMPLYEENGYLPDFEKIDPAVLEKAKLMFLNYPNNPTGAVADAAFYAKAAAFAKEHNIHLIHDFAYGAFEFDKKPASFLGAEDAKVVGAELYSFSKTFNMAGWRMAFAVGNEKIIQAVNEFQDHVFVGMFGGLQQAASAALSGDPEQTESLKRIYEERIGFFTELCEKELGWKMEKPKGTFYVWAEIPKTFETSHQFSDYLLEHAHVVVTPGEIFGSNGKRHVRISMVSKQEDLREFVMRIQKLNLPFSSLQEVSR</sequence>
<dbReference type="InterPro" id="IPR015422">
    <property type="entry name" value="PyrdxlP-dep_Trfase_small"/>
</dbReference>
<dbReference type="Proteomes" id="UP001070352">
    <property type="component" value="Unassembled WGS sequence"/>
</dbReference>
<dbReference type="PROSITE" id="PS00105">
    <property type="entry name" value="AA_TRANSFER_CLASS_1"/>
    <property type="match status" value="1"/>
</dbReference>
<dbReference type="AlphaFoldDB" id="A0A9Q4DM77"/>
<dbReference type="InterPro" id="IPR004839">
    <property type="entry name" value="Aminotransferase_I/II_large"/>
</dbReference>
<comment type="similarity">
    <text evidence="4">Belongs to the class-I pyridoxal-phosphate-dependent aminotransferase family.</text>
</comment>
<protein>
    <recommendedName>
        <fullName evidence="4">Aminotransferase</fullName>
        <ecNumber evidence="4">2.6.1.-</ecNumber>
    </recommendedName>
</protein>
<dbReference type="GO" id="GO:0008483">
    <property type="term" value="F:transaminase activity"/>
    <property type="evidence" value="ECO:0007669"/>
    <property type="project" value="UniProtKB-KW"/>
</dbReference>
<dbReference type="InterPro" id="IPR004838">
    <property type="entry name" value="NHTrfase_class1_PyrdxlP-BS"/>
</dbReference>
<evidence type="ECO:0000256" key="3">
    <source>
        <dbReference type="ARBA" id="ARBA00022679"/>
    </source>
</evidence>
<dbReference type="SUPFAM" id="SSF53383">
    <property type="entry name" value="PLP-dependent transferases"/>
    <property type="match status" value="1"/>
</dbReference>
<dbReference type="EMBL" id="JALANJ010000007">
    <property type="protein sequence ID" value="MCY8120314.1"/>
    <property type="molecule type" value="Genomic_DNA"/>
</dbReference>
<feature type="domain" description="Aminotransferase class I/classII large" evidence="5">
    <location>
        <begin position="33"/>
        <end position="384"/>
    </location>
</feature>
<comment type="cofactor">
    <cofactor evidence="1 4">
        <name>pyridoxal 5'-phosphate</name>
        <dbReference type="ChEBI" id="CHEBI:597326"/>
    </cofactor>
</comment>
<gene>
    <name evidence="6" type="primary">bacF</name>
    <name evidence="6" type="ORF">MOC45_06815</name>
</gene>
<dbReference type="PANTHER" id="PTHR42832">
    <property type="entry name" value="AMINO ACID AMINOTRANSFERASE"/>
    <property type="match status" value="1"/>
</dbReference>
<dbReference type="Gene3D" id="3.90.1150.10">
    <property type="entry name" value="Aspartate Aminotransferase, domain 1"/>
    <property type="match status" value="1"/>
</dbReference>
<name>A0A9Q4DM77_BACSC</name>
<dbReference type="CDD" id="cd00609">
    <property type="entry name" value="AAT_like"/>
    <property type="match status" value="1"/>
</dbReference>
<evidence type="ECO:0000256" key="2">
    <source>
        <dbReference type="ARBA" id="ARBA00022576"/>
    </source>
</evidence>
<dbReference type="InterPro" id="IPR050881">
    <property type="entry name" value="LL-DAP_aminotransferase"/>
</dbReference>
<dbReference type="InterPro" id="IPR015424">
    <property type="entry name" value="PyrdxlP-dep_Trfase"/>
</dbReference>
<dbReference type="FunFam" id="3.40.640.10:FF:000218">
    <property type="entry name" value="Aminotransferase"/>
    <property type="match status" value="1"/>
</dbReference>
<accession>A0A9Q4DM77</accession>
<dbReference type="EC" id="2.6.1.-" evidence="4"/>
<dbReference type="Pfam" id="PF00155">
    <property type="entry name" value="Aminotran_1_2"/>
    <property type="match status" value="1"/>
</dbReference>
<evidence type="ECO:0000313" key="6">
    <source>
        <dbReference type="EMBL" id="MCY8120314.1"/>
    </source>
</evidence>
<proteinExistence type="inferred from homology"/>
<dbReference type="GO" id="GO:0030170">
    <property type="term" value="F:pyridoxal phosphate binding"/>
    <property type="evidence" value="ECO:0007669"/>
    <property type="project" value="InterPro"/>
</dbReference>
<comment type="caution">
    <text evidence="6">The sequence shown here is derived from an EMBL/GenBank/DDBJ whole genome shotgun (WGS) entry which is preliminary data.</text>
</comment>
<evidence type="ECO:0000259" key="5">
    <source>
        <dbReference type="Pfam" id="PF00155"/>
    </source>
</evidence>
<keyword evidence="3 4" id="KW-0808">Transferase</keyword>